<accession>A0A6J4VM77</accession>
<dbReference type="AlphaFoldDB" id="A0A6J4VM77"/>
<sequence length="68" mass="7489">MIVALADGRTGEDRRKGAMDEQRHEASATASPRPPRPRSPLIIGAISCGLIVWMFVVIMLLIAWKLFA</sequence>
<protein>
    <submittedName>
        <fullName evidence="3">Uncharacterized protein</fullName>
    </submittedName>
</protein>
<feature type="transmembrane region" description="Helical" evidence="2">
    <location>
        <begin position="41"/>
        <end position="64"/>
    </location>
</feature>
<evidence type="ECO:0000256" key="2">
    <source>
        <dbReference type="SAM" id="Phobius"/>
    </source>
</evidence>
<keyword evidence="2" id="KW-0472">Membrane</keyword>
<evidence type="ECO:0000256" key="1">
    <source>
        <dbReference type="SAM" id="MobiDB-lite"/>
    </source>
</evidence>
<gene>
    <name evidence="3" type="ORF">AVDCRST_MAG18-2730</name>
</gene>
<proteinExistence type="predicted"/>
<name>A0A6J4VM77_9BACT</name>
<keyword evidence="2" id="KW-1133">Transmembrane helix</keyword>
<keyword evidence="2" id="KW-0812">Transmembrane</keyword>
<feature type="region of interest" description="Disordered" evidence="1">
    <location>
        <begin position="1"/>
        <end position="39"/>
    </location>
</feature>
<evidence type="ECO:0000313" key="3">
    <source>
        <dbReference type="EMBL" id="CAA9577568.1"/>
    </source>
</evidence>
<organism evidence="3">
    <name type="scientific">uncultured Thermomicrobiales bacterium</name>
    <dbReference type="NCBI Taxonomy" id="1645740"/>
    <lineage>
        <taxon>Bacteria</taxon>
        <taxon>Pseudomonadati</taxon>
        <taxon>Thermomicrobiota</taxon>
        <taxon>Thermomicrobia</taxon>
        <taxon>Thermomicrobiales</taxon>
        <taxon>environmental samples</taxon>
    </lineage>
</organism>
<dbReference type="EMBL" id="CADCWN010000209">
    <property type="protein sequence ID" value="CAA9577568.1"/>
    <property type="molecule type" value="Genomic_DNA"/>
</dbReference>
<feature type="compositionally biased region" description="Basic and acidic residues" evidence="1">
    <location>
        <begin position="9"/>
        <end position="26"/>
    </location>
</feature>
<reference evidence="3" key="1">
    <citation type="submission" date="2020-02" db="EMBL/GenBank/DDBJ databases">
        <authorList>
            <person name="Meier V. D."/>
        </authorList>
    </citation>
    <scope>NUCLEOTIDE SEQUENCE</scope>
    <source>
        <strain evidence="3">AVDCRST_MAG18</strain>
    </source>
</reference>